<feature type="region of interest" description="Disordered" evidence="1">
    <location>
        <begin position="266"/>
        <end position="285"/>
    </location>
</feature>
<evidence type="ECO:0000313" key="2">
    <source>
        <dbReference type="EMBL" id="KAK7415448.1"/>
    </source>
</evidence>
<evidence type="ECO:0000313" key="3">
    <source>
        <dbReference type="Proteomes" id="UP001498476"/>
    </source>
</evidence>
<comment type="caution">
    <text evidence="2">The sequence shown here is derived from an EMBL/GenBank/DDBJ whole genome shotgun (WGS) entry which is preliminary data.</text>
</comment>
<feature type="compositionally biased region" description="Low complexity" evidence="1">
    <location>
        <begin position="171"/>
        <end position="182"/>
    </location>
</feature>
<protein>
    <submittedName>
        <fullName evidence="2">Uncharacterized protein</fullName>
    </submittedName>
</protein>
<organism evidence="2 3">
    <name type="scientific">Neonectria punicea</name>
    <dbReference type="NCBI Taxonomy" id="979145"/>
    <lineage>
        <taxon>Eukaryota</taxon>
        <taxon>Fungi</taxon>
        <taxon>Dikarya</taxon>
        <taxon>Ascomycota</taxon>
        <taxon>Pezizomycotina</taxon>
        <taxon>Sordariomycetes</taxon>
        <taxon>Hypocreomycetidae</taxon>
        <taxon>Hypocreales</taxon>
        <taxon>Nectriaceae</taxon>
        <taxon>Neonectria</taxon>
    </lineage>
</organism>
<proteinExistence type="predicted"/>
<evidence type="ECO:0000256" key="1">
    <source>
        <dbReference type="SAM" id="MobiDB-lite"/>
    </source>
</evidence>
<sequence length="341" mass="38314">MTVGFLELLLEMRGERQLPLLRSSLMPMIATVFPEMHKRYPNVAWDALRLERYYKSLRVKHKWFFWMITTPDVEFTQTLGEISASDEQWRALKRANSRGMWLKTVGHPRPELYHHVFTGSPKIPTAADPEAVAAMNLLWPSAPEEAAESGDVVLPNPQSPSQILTGRSQSPTAAAEGIAAPSPARPETDETQNSEDAGWSSELSVTLVTPRFRKRRRSPSSSPSVESRHRPSNLQHDKPPDVDVVGLAESTNRLVTAISKHTALMEEANANSQSSRPPESRDAERAMRDGRDTFHLKGVQLLKFMKAMTQPWMAVWWNLCRDDIEAKEALLADIMGDQGAR</sequence>
<gene>
    <name evidence="2" type="ORF">QQX98_005899</name>
</gene>
<feature type="region of interest" description="Disordered" evidence="1">
    <location>
        <begin position="146"/>
        <end position="243"/>
    </location>
</feature>
<feature type="compositionally biased region" description="Polar residues" evidence="1">
    <location>
        <begin position="159"/>
        <end position="170"/>
    </location>
</feature>
<dbReference type="Proteomes" id="UP001498476">
    <property type="component" value="Unassembled WGS sequence"/>
</dbReference>
<accession>A0ABR1H2V4</accession>
<reference evidence="2 3" key="1">
    <citation type="journal article" date="2025" name="Microbiol. Resour. Announc.">
        <title>Draft genome sequences for Neonectria magnoliae and Neonectria punicea, canker pathogens of Liriodendron tulipifera and Acer saccharum in West Virginia.</title>
        <authorList>
            <person name="Petronek H.M."/>
            <person name="Kasson M.T."/>
            <person name="Metheny A.M."/>
            <person name="Stauder C.M."/>
            <person name="Lovett B."/>
            <person name="Lynch S.C."/>
            <person name="Garnas J.R."/>
            <person name="Kasson L.R."/>
            <person name="Stajich J.E."/>
        </authorList>
    </citation>
    <scope>NUCLEOTIDE SEQUENCE [LARGE SCALE GENOMIC DNA]</scope>
    <source>
        <strain evidence="2 3">NRRL 64653</strain>
    </source>
</reference>
<keyword evidence="3" id="KW-1185">Reference proteome</keyword>
<name>A0ABR1H2V4_9HYPO</name>
<dbReference type="EMBL" id="JAZAVJ010000083">
    <property type="protein sequence ID" value="KAK7415448.1"/>
    <property type="molecule type" value="Genomic_DNA"/>
</dbReference>